<organism evidence="1 2">
    <name type="scientific">candidate division TA06 bacterium</name>
    <dbReference type="NCBI Taxonomy" id="2250710"/>
    <lineage>
        <taxon>Bacteria</taxon>
        <taxon>Bacteria division TA06</taxon>
    </lineage>
</organism>
<name>A0A523UNZ0_UNCT6</name>
<protein>
    <recommendedName>
        <fullName evidence="3">DUF1207 domain-containing protein</fullName>
    </recommendedName>
</protein>
<proteinExistence type="predicted"/>
<accession>A0A523UNZ0</accession>
<dbReference type="SUPFAM" id="SSF56925">
    <property type="entry name" value="OMPA-like"/>
    <property type="match status" value="1"/>
</dbReference>
<dbReference type="InterPro" id="IPR011250">
    <property type="entry name" value="OMP/PagP_B-barrel"/>
</dbReference>
<evidence type="ECO:0000313" key="1">
    <source>
        <dbReference type="EMBL" id="TET44129.1"/>
    </source>
</evidence>
<dbReference type="EMBL" id="SOJN01000137">
    <property type="protein sequence ID" value="TET44129.1"/>
    <property type="molecule type" value="Genomic_DNA"/>
</dbReference>
<evidence type="ECO:0008006" key="3">
    <source>
        <dbReference type="Google" id="ProtNLM"/>
    </source>
</evidence>
<evidence type="ECO:0000313" key="2">
    <source>
        <dbReference type="Proteomes" id="UP000315525"/>
    </source>
</evidence>
<dbReference type="Proteomes" id="UP000315525">
    <property type="component" value="Unassembled WGS sequence"/>
</dbReference>
<gene>
    <name evidence="1" type="ORF">E3J62_11140</name>
</gene>
<comment type="caution">
    <text evidence="1">The sequence shown here is derived from an EMBL/GenBank/DDBJ whole genome shotgun (WGS) entry which is preliminary data.</text>
</comment>
<sequence>MRVVTGLCVVVVLLAPEFAWDQGIRPIELVDTPTPWSLPRASFALNLRMQPAGSMLFGVDVGLFEELLIGVSYGGDQIIGYGEPDFNPRVEFHAKYMILEEQPQTPSFSLGFNSQGYAGYFRSPDRYRIKSKGFYGVVGKSLPFHGRFSIQGGINYSLETDDDDDEPSLFIGMEQTLGEEVLVRLEYDFAFNDDRKHNGFGEGNGYLNLGVRWTYEDRMFVEMDFCNLVGNGEEDFGKVWRTVRIGYIEFL</sequence>
<dbReference type="AlphaFoldDB" id="A0A523UNZ0"/>
<reference evidence="1 2" key="1">
    <citation type="submission" date="2019-03" db="EMBL/GenBank/DDBJ databases">
        <title>Metabolic potential of uncultured bacteria and archaea associated with petroleum seepage in deep-sea sediments.</title>
        <authorList>
            <person name="Dong X."/>
            <person name="Hubert C."/>
        </authorList>
    </citation>
    <scope>NUCLEOTIDE SEQUENCE [LARGE SCALE GENOMIC DNA]</scope>
    <source>
        <strain evidence="1">E44_bin18</strain>
    </source>
</reference>